<dbReference type="PANTHER" id="PTHR47245">
    <property type="entry name" value="PEPTIDYLPROLYL ISOMERASE"/>
    <property type="match status" value="1"/>
</dbReference>
<accession>A0A5C8P7S1</accession>
<dbReference type="EC" id="5.2.1.8" evidence="3"/>
<dbReference type="PROSITE" id="PS01096">
    <property type="entry name" value="PPIC_PPIASE_1"/>
    <property type="match status" value="1"/>
</dbReference>
<evidence type="ECO:0000256" key="5">
    <source>
        <dbReference type="ARBA" id="ARBA00023110"/>
    </source>
</evidence>
<evidence type="ECO:0000259" key="9">
    <source>
        <dbReference type="PROSITE" id="PS50198"/>
    </source>
</evidence>
<comment type="catalytic activity">
    <reaction evidence="1">
        <text>[protein]-peptidylproline (omega=180) = [protein]-peptidylproline (omega=0)</text>
        <dbReference type="Rhea" id="RHEA:16237"/>
        <dbReference type="Rhea" id="RHEA-COMP:10747"/>
        <dbReference type="Rhea" id="RHEA-COMP:10748"/>
        <dbReference type="ChEBI" id="CHEBI:83833"/>
        <dbReference type="ChEBI" id="CHEBI:83834"/>
        <dbReference type="EC" id="5.2.1.8"/>
    </reaction>
</comment>
<dbReference type="EMBL" id="VDUZ01000090">
    <property type="protein sequence ID" value="TXL69282.1"/>
    <property type="molecule type" value="Genomic_DNA"/>
</dbReference>
<protein>
    <recommendedName>
        <fullName evidence="4">Parvulin-like PPIase</fullName>
        <ecNumber evidence="3">5.2.1.8</ecNumber>
    </recommendedName>
    <alternativeName>
        <fullName evidence="6">Peptidyl-prolyl cis-trans isomerase plp</fullName>
    </alternativeName>
    <alternativeName>
        <fullName evidence="7">Rotamase plp</fullName>
    </alternativeName>
</protein>
<comment type="similarity">
    <text evidence="2">Belongs to the PpiC/parvulin rotamase family.</text>
</comment>
<dbReference type="Proteomes" id="UP000321638">
    <property type="component" value="Unassembled WGS sequence"/>
</dbReference>
<evidence type="ECO:0000256" key="6">
    <source>
        <dbReference type="ARBA" id="ARBA00030642"/>
    </source>
</evidence>
<evidence type="ECO:0000256" key="8">
    <source>
        <dbReference type="PROSITE-ProRule" id="PRU00278"/>
    </source>
</evidence>
<dbReference type="RefSeq" id="WP_147852551.1">
    <property type="nucleotide sequence ID" value="NZ_VDUZ01000090.1"/>
</dbReference>
<organism evidence="10 11">
    <name type="scientific">Vineibacter terrae</name>
    <dbReference type="NCBI Taxonomy" id="2586908"/>
    <lineage>
        <taxon>Bacteria</taxon>
        <taxon>Pseudomonadati</taxon>
        <taxon>Pseudomonadota</taxon>
        <taxon>Alphaproteobacteria</taxon>
        <taxon>Hyphomicrobiales</taxon>
        <taxon>Vineibacter</taxon>
    </lineage>
</organism>
<dbReference type="Pfam" id="PF00639">
    <property type="entry name" value="Rotamase"/>
    <property type="match status" value="1"/>
</dbReference>
<comment type="caution">
    <text evidence="10">The sequence shown here is derived from an EMBL/GenBank/DDBJ whole genome shotgun (WGS) entry which is preliminary data.</text>
</comment>
<keyword evidence="5 8" id="KW-0697">Rotamase</keyword>
<dbReference type="InterPro" id="IPR000297">
    <property type="entry name" value="PPIase_PpiC"/>
</dbReference>
<dbReference type="InterPro" id="IPR046357">
    <property type="entry name" value="PPIase_dom_sf"/>
</dbReference>
<gene>
    <name evidence="10" type="ORF">FHP25_39650</name>
</gene>
<evidence type="ECO:0000256" key="4">
    <source>
        <dbReference type="ARBA" id="ARBA00018370"/>
    </source>
</evidence>
<dbReference type="PANTHER" id="PTHR47245:SF2">
    <property type="entry name" value="PEPTIDYL-PROLYL CIS-TRANS ISOMERASE HP_0175-RELATED"/>
    <property type="match status" value="1"/>
</dbReference>
<dbReference type="OrthoDB" id="196786at2"/>
<proteinExistence type="inferred from homology"/>
<dbReference type="PROSITE" id="PS50198">
    <property type="entry name" value="PPIC_PPIASE_2"/>
    <property type="match status" value="1"/>
</dbReference>
<keyword evidence="8 10" id="KW-0413">Isomerase</keyword>
<dbReference type="SUPFAM" id="SSF54534">
    <property type="entry name" value="FKBP-like"/>
    <property type="match status" value="1"/>
</dbReference>
<dbReference type="Gene3D" id="3.10.50.40">
    <property type="match status" value="1"/>
</dbReference>
<reference evidence="10 11" key="1">
    <citation type="submission" date="2019-06" db="EMBL/GenBank/DDBJ databases">
        <title>New taxonomy in bacterial strain CC-CFT640, isolated from vineyard.</title>
        <authorList>
            <person name="Lin S.-Y."/>
            <person name="Tsai C.-F."/>
            <person name="Young C.-C."/>
        </authorList>
    </citation>
    <scope>NUCLEOTIDE SEQUENCE [LARGE SCALE GENOMIC DNA]</scope>
    <source>
        <strain evidence="10 11">CC-CFT640</strain>
    </source>
</reference>
<dbReference type="AlphaFoldDB" id="A0A5C8P7S1"/>
<keyword evidence="11" id="KW-1185">Reference proteome</keyword>
<evidence type="ECO:0000256" key="1">
    <source>
        <dbReference type="ARBA" id="ARBA00000971"/>
    </source>
</evidence>
<evidence type="ECO:0000313" key="11">
    <source>
        <dbReference type="Proteomes" id="UP000321638"/>
    </source>
</evidence>
<name>A0A5C8P7S1_9HYPH</name>
<feature type="domain" description="PpiC" evidence="9">
    <location>
        <begin position="100"/>
        <end position="201"/>
    </location>
</feature>
<dbReference type="InterPro" id="IPR050245">
    <property type="entry name" value="PrsA_foldase"/>
</dbReference>
<evidence type="ECO:0000256" key="3">
    <source>
        <dbReference type="ARBA" id="ARBA00013194"/>
    </source>
</evidence>
<evidence type="ECO:0000256" key="7">
    <source>
        <dbReference type="ARBA" id="ARBA00031484"/>
    </source>
</evidence>
<sequence>MSIAIDGVAIPEAAIAREVQHHPAAKLEDARAAAARALVIRQLLLRRAAALGIGAADPAAADGEEEVIAELLAREVTVPAADAETCARYWRNNRQRFRSPDLVEARHILIAAAPDDDDGRAEAKRKAEALIAELRREPGAFGALARQFSACPSKEQGGHLGQLVRGQTVPELDTFLFNLDPGLCPVPLSTRYGYHVLSVEQKVLGRELPYDAVKDRIADYLQDRSWRTAVSQYIRILAGGATINGIDLGAATSPLVQ</sequence>
<evidence type="ECO:0000313" key="10">
    <source>
        <dbReference type="EMBL" id="TXL69282.1"/>
    </source>
</evidence>
<dbReference type="GO" id="GO:0003755">
    <property type="term" value="F:peptidyl-prolyl cis-trans isomerase activity"/>
    <property type="evidence" value="ECO:0007669"/>
    <property type="project" value="UniProtKB-KW"/>
</dbReference>
<dbReference type="InterPro" id="IPR023058">
    <property type="entry name" value="PPIase_PpiC_CS"/>
</dbReference>
<evidence type="ECO:0000256" key="2">
    <source>
        <dbReference type="ARBA" id="ARBA00007656"/>
    </source>
</evidence>